<accession>A0A1G9SQF9</accession>
<organism evidence="1 2">
    <name type="scientific">Nonomuraea jiangxiensis</name>
    <dbReference type="NCBI Taxonomy" id="633440"/>
    <lineage>
        <taxon>Bacteria</taxon>
        <taxon>Bacillati</taxon>
        <taxon>Actinomycetota</taxon>
        <taxon>Actinomycetes</taxon>
        <taxon>Streptosporangiales</taxon>
        <taxon>Streptosporangiaceae</taxon>
        <taxon>Nonomuraea</taxon>
    </lineage>
</organism>
<sequence length="66" mass="6897">MLKPPPNLGHRDFDLHRFGVAFSRIGRAPFAMAAGTRSAPGFGALGDVDIGWVGRPSLAQAPAAQP</sequence>
<reference evidence="1 2" key="1">
    <citation type="submission" date="2016-10" db="EMBL/GenBank/DDBJ databases">
        <authorList>
            <person name="de Groot N.N."/>
        </authorList>
    </citation>
    <scope>NUCLEOTIDE SEQUENCE [LARGE SCALE GENOMIC DNA]</scope>
    <source>
        <strain evidence="1 2">CGMCC 4.6533</strain>
    </source>
</reference>
<dbReference type="Proteomes" id="UP000199202">
    <property type="component" value="Unassembled WGS sequence"/>
</dbReference>
<name>A0A1G9SQF9_9ACTN</name>
<keyword evidence="2" id="KW-1185">Reference proteome</keyword>
<dbReference type="STRING" id="633440.SAMN05421869_14233"/>
<protein>
    <submittedName>
        <fullName evidence="1">Uncharacterized protein</fullName>
    </submittedName>
</protein>
<gene>
    <name evidence="1" type="ORF">SAMN05421869_14233</name>
</gene>
<dbReference type="AlphaFoldDB" id="A0A1G9SQF9"/>
<evidence type="ECO:0000313" key="1">
    <source>
        <dbReference type="EMBL" id="SDM37689.1"/>
    </source>
</evidence>
<proteinExistence type="predicted"/>
<dbReference type="RefSeq" id="WP_090946638.1">
    <property type="nucleotide sequence ID" value="NZ_FNDJ01000042.1"/>
</dbReference>
<evidence type="ECO:0000313" key="2">
    <source>
        <dbReference type="Proteomes" id="UP000199202"/>
    </source>
</evidence>
<dbReference type="EMBL" id="FNDJ01000042">
    <property type="protein sequence ID" value="SDM37689.1"/>
    <property type="molecule type" value="Genomic_DNA"/>
</dbReference>